<keyword evidence="2" id="KW-1185">Reference proteome</keyword>
<accession>A0A8K0T591</accession>
<sequence length="302" mass="32651">MNCFTASSGGSRKQTGPVFDWLHLLHGCNRWQYPDISLEGGQQVALTPSICRRTRDAQLPQSRQATRCGVVCCGVEPPSSCMLSCNPSCIHPTISHAACSIQLHPPLPCSADLGHMRTSQILEWVRSGYVRSVRGGGAYSLPPRRRPTWGVPHRRHAYCQMGVTAIFTLSGLKIGVSPVHTLSSPQEFWLIQGLPGPVRVFLIKSTPPILAALVQLTRILSLRAVAAFHPGQAGVSHGYEAAQAPGHEGGPAAIEIGTKRCKATHTLANHLLHTSCSLIIGCLEASYRASKLPARRQQDLEL</sequence>
<dbReference type="Proteomes" id="UP000813444">
    <property type="component" value="Unassembled WGS sequence"/>
</dbReference>
<organism evidence="1 2">
    <name type="scientific">Stachybotrys elegans</name>
    <dbReference type="NCBI Taxonomy" id="80388"/>
    <lineage>
        <taxon>Eukaryota</taxon>
        <taxon>Fungi</taxon>
        <taxon>Dikarya</taxon>
        <taxon>Ascomycota</taxon>
        <taxon>Pezizomycotina</taxon>
        <taxon>Sordariomycetes</taxon>
        <taxon>Hypocreomycetidae</taxon>
        <taxon>Hypocreales</taxon>
        <taxon>Stachybotryaceae</taxon>
        <taxon>Stachybotrys</taxon>
    </lineage>
</organism>
<dbReference type="AlphaFoldDB" id="A0A8K0T591"/>
<evidence type="ECO:0000313" key="2">
    <source>
        <dbReference type="Proteomes" id="UP000813444"/>
    </source>
</evidence>
<evidence type="ECO:0000313" key="1">
    <source>
        <dbReference type="EMBL" id="KAH7328307.1"/>
    </source>
</evidence>
<reference evidence="1" key="1">
    <citation type="journal article" date="2021" name="Nat. Commun.">
        <title>Genetic determinants of endophytism in the Arabidopsis root mycobiome.</title>
        <authorList>
            <person name="Mesny F."/>
            <person name="Miyauchi S."/>
            <person name="Thiergart T."/>
            <person name="Pickel B."/>
            <person name="Atanasova L."/>
            <person name="Karlsson M."/>
            <person name="Huettel B."/>
            <person name="Barry K.W."/>
            <person name="Haridas S."/>
            <person name="Chen C."/>
            <person name="Bauer D."/>
            <person name="Andreopoulos W."/>
            <person name="Pangilinan J."/>
            <person name="LaButti K."/>
            <person name="Riley R."/>
            <person name="Lipzen A."/>
            <person name="Clum A."/>
            <person name="Drula E."/>
            <person name="Henrissat B."/>
            <person name="Kohler A."/>
            <person name="Grigoriev I.V."/>
            <person name="Martin F.M."/>
            <person name="Hacquard S."/>
        </authorList>
    </citation>
    <scope>NUCLEOTIDE SEQUENCE</scope>
    <source>
        <strain evidence="1">MPI-CAGE-CH-0235</strain>
    </source>
</reference>
<gene>
    <name evidence="1" type="ORF">B0I35DRAFT_14697</name>
</gene>
<dbReference type="EMBL" id="JAGPNK010000001">
    <property type="protein sequence ID" value="KAH7328307.1"/>
    <property type="molecule type" value="Genomic_DNA"/>
</dbReference>
<protein>
    <submittedName>
        <fullName evidence="1">Uncharacterized protein</fullName>
    </submittedName>
</protein>
<name>A0A8K0T591_9HYPO</name>
<proteinExistence type="predicted"/>
<comment type="caution">
    <text evidence="1">The sequence shown here is derived from an EMBL/GenBank/DDBJ whole genome shotgun (WGS) entry which is preliminary data.</text>
</comment>